<proteinExistence type="predicted"/>
<organism evidence="1 2">
    <name type="scientific">Hoylesella buccalis DNF00853</name>
    <dbReference type="NCBI Taxonomy" id="1401074"/>
    <lineage>
        <taxon>Bacteria</taxon>
        <taxon>Pseudomonadati</taxon>
        <taxon>Bacteroidota</taxon>
        <taxon>Bacteroidia</taxon>
        <taxon>Bacteroidales</taxon>
        <taxon>Prevotellaceae</taxon>
        <taxon>Hoylesella</taxon>
    </lineage>
</organism>
<evidence type="ECO:0008006" key="3">
    <source>
        <dbReference type="Google" id="ProtNLM"/>
    </source>
</evidence>
<accession>A0A096AUP6</accession>
<evidence type="ECO:0000313" key="1">
    <source>
        <dbReference type="EMBL" id="KGF34292.1"/>
    </source>
</evidence>
<protein>
    <recommendedName>
        <fullName evidence="3">Outer membrane protein beta-barrel domain-containing protein</fullName>
    </recommendedName>
</protein>
<name>A0A096AUP6_9BACT</name>
<gene>
    <name evidence="1" type="ORF">HMPREF2137_08745</name>
</gene>
<reference evidence="1 2" key="1">
    <citation type="submission" date="2014-07" db="EMBL/GenBank/DDBJ databases">
        <authorList>
            <person name="McCorrison J."/>
            <person name="Sanka R."/>
            <person name="Torralba M."/>
            <person name="Gillis M."/>
            <person name="Haft D.H."/>
            <person name="Methe B."/>
            <person name="Sutton G."/>
            <person name="Nelson K.E."/>
        </authorList>
    </citation>
    <scope>NUCLEOTIDE SEQUENCE [LARGE SCALE GENOMIC DNA]</scope>
    <source>
        <strain evidence="1 2">DNF00853</strain>
    </source>
</reference>
<dbReference type="AlphaFoldDB" id="A0A096AUP6"/>
<dbReference type="EMBL" id="JRNN01000072">
    <property type="protein sequence ID" value="KGF34292.1"/>
    <property type="molecule type" value="Genomic_DNA"/>
</dbReference>
<dbReference type="Proteomes" id="UP000029556">
    <property type="component" value="Unassembled WGS sequence"/>
</dbReference>
<sequence length="178" mass="19354">MMMSACPLKVKAQIIRIELSGGLQYFPGMTKKIGWNYNLAGRCMVTDNWFAAALIHGGFSRGTYPGVYANEAISLKHNQDASFMGVGAGYLHPVNDHLHAYAQLLGGWGAIETTGNPKQKIVTEAEGHEFKGFSAASVLGIDYYLPSSGIWGADVVIHYIDGHVMPSINLKYGINFDL</sequence>
<comment type="caution">
    <text evidence="1">The sequence shown here is derived from an EMBL/GenBank/DDBJ whole genome shotgun (WGS) entry which is preliminary data.</text>
</comment>
<evidence type="ECO:0000313" key="2">
    <source>
        <dbReference type="Proteomes" id="UP000029556"/>
    </source>
</evidence>